<evidence type="ECO:0000256" key="2">
    <source>
        <dbReference type="ARBA" id="ARBA00022692"/>
    </source>
</evidence>
<accession>A0ABW4Q793</accession>
<organism evidence="6 7">
    <name type="scientific">Arthrobacter flavus</name>
    <dbReference type="NCBI Taxonomy" id="95172"/>
    <lineage>
        <taxon>Bacteria</taxon>
        <taxon>Bacillati</taxon>
        <taxon>Actinomycetota</taxon>
        <taxon>Actinomycetes</taxon>
        <taxon>Micrococcales</taxon>
        <taxon>Micrococcaceae</taxon>
        <taxon>Arthrobacter</taxon>
    </lineage>
</organism>
<evidence type="ECO:0000256" key="5">
    <source>
        <dbReference type="SAM" id="Phobius"/>
    </source>
</evidence>
<gene>
    <name evidence="6" type="ORF">ACFSFX_08185</name>
</gene>
<feature type="transmembrane region" description="Helical" evidence="5">
    <location>
        <begin position="28"/>
        <end position="59"/>
    </location>
</feature>
<comment type="caution">
    <text evidence="6">The sequence shown here is derived from an EMBL/GenBank/DDBJ whole genome shotgun (WGS) entry which is preliminary data.</text>
</comment>
<evidence type="ECO:0000313" key="6">
    <source>
        <dbReference type="EMBL" id="MFD1846572.1"/>
    </source>
</evidence>
<dbReference type="InterPro" id="IPR003339">
    <property type="entry name" value="ABC/ECF_trnsptr_transmembrane"/>
</dbReference>
<keyword evidence="2 5" id="KW-0812">Transmembrane</keyword>
<proteinExistence type="predicted"/>
<evidence type="ECO:0000256" key="1">
    <source>
        <dbReference type="ARBA" id="ARBA00004141"/>
    </source>
</evidence>
<keyword evidence="3 5" id="KW-1133">Transmembrane helix</keyword>
<comment type="subcellular location">
    <subcellularLocation>
        <location evidence="1">Membrane</location>
        <topology evidence="1">Multi-pass membrane protein</topology>
    </subcellularLocation>
</comment>
<dbReference type="PANTHER" id="PTHR33514:SF13">
    <property type="entry name" value="PROTEIN ABCI12, CHLOROPLASTIC"/>
    <property type="match status" value="1"/>
</dbReference>
<dbReference type="PANTHER" id="PTHR33514">
    <property type="entry name" value="PROTEIN ABCI12, CHLOROPLASTIC"/>
    <property type="match status" value="1"/>
</dbReference>
<dbReference type="RefSeq" id="WP_343878573.1">
    <property type="nucleotide sequence ID" value="NZ_BAAAIJ010000020.1"/>
</dbReference>
<dbReference type="Pfam" id="PF02361">
    <property type="entry name" value="CbiQ"/>
    <property type="match status" value="1"/>
</dbReference>
<reference evidence="7" key="1">
    <citation type="journal article" date="2019" name="Int. J. Syst. Evol. Microbiol.">
        <title>The Global Catalogue of Microorganisms (GCM) 10K type strain sequencing project: providing services to taxonomists for standard genome sequencing and annotation.</title>
        <authorList>
            <consortium name="The Broad Institute Genomics Platform"/>
            <consortium name="The Broad Institute Genome Sequencing Center for Infectious Disease"/>
            <person name="Wu L."/>
            <person name="Ma J."/>
        </authorList>
    </citation>
    <scope>NUCLEOTIDE SEQUENCE [LARGE SCALE GENOMIC DNA]</scope>
    <source>
        <strain evidence="7">JCM 11496</strain>
    </source>
</reference>
<keyword evidence="4 5" id="KW-0472">Membrane</keyword>
<evidence type="ECO:0000256" key="3">
    <source>
        <dbReference type="ARBA" id="ARBA00022989"/>
    </source>
</evidence>
<sequence>MRGHGSLFGTYVAGESLLHRTPLWVKGLAVLLLSTSVLVVNTLALTVVAGGLVVVGYLMGARLAPIHLWRPLVPVWPMLVILGGYQLIANGPEPALQVVGNIATCLLAARLLTLTTEGQRLLDGLVALAVPFRRVGADPERFGLTLALMTRSLPYLVGSVADVRDAAKARGLERNPRALVIPVVIGAVAYAHQTGEALAARGLGEPGA</sequence>
<feature type="transmembrane region" description="Helical" evidence="5">
    <location>
        <begin position="71"/>
        <end position="88"/>
    </location>
</feature>
<protein>
    <submittedName>
        <fullName evidence="6">CbiQ family ECF transporter T component</fullName>
    </submittedName>
</protein>
<dbReference type="EMBL" id="JBHUGA010000021">
    <property type="protein sequence ID" value="MFD1846572.1"/>
    <property type="molecule type" value="Genomic_DNA"/>
</dbReference>
<name>A0ABW4Q793_9MICC</name>
<evidence type="ECO:0000256" key="4">
    <source>
        <dbReference type="ARBA" id="ARBA00023136"/>
    </source>
</evidence>
<keyword evidence="7" id="KW-1185">Reference proteome</keyword>
<dbReference type="Proteomes" id="UP001597307">
    <property type="component" value="Unassembled WGS sequence"/>
</dbReference>
<evidence type="ECO:0000313" key="7">
    <source>
        <dbReference type="Proteomes" id="UP001597307"/>
    </source>
</evidence>